<dbReference type="InterPro" id="IPR050833">
    <property type="entry name" value="Poly_Biosynth_Transport"/>
</dbReference>
<protein>
    <submittedName>
        <fullName evidence="7">Polysaccharide biosynthesis protein</fullName>
    </submittedName>
</protein>
<keyword evidence="2" id="KW-1003">Cell membrane</keyword>
<dbReference type="Pfam" id="PF01943">
    <property type="entry name" value="Polysacc_synt"/>
    <property type="match status" value="1"/>
</dbReference>
<evidence type="ECO:0000256" key="6">
    <source>
        <dbReference type="SAM" id="Phobius"/>
    </source>
</evidence>
<evidence type="ECO:0000256" key="4">
    <source>
        <dbReference type="ARBA" id="ARBA00022989"/>
    </source>
</evidence>
<dbReference type="PANTHER" id="PTHR30250:SF11">
    <property type="entry name" value="O-ANTIGEN TRANSPORTER-RELATED"/>
    <property type="match status" value="1"/>
</dbReference>
<name>A0A081B7K3_9HYPH</name>
<gene>
    <name evidence="7" type="ORF">M2A_0520</name>
</gene>
<sequence>MGDADLGAVAKGAFFAMGIRVGGAAVALVSQVLLARWMGVFEYGVFAYVWVWVTLLGFIAGLGLPDAIMKLHAQYRAHTDWERIRGVLVASRRMAFSFGLLLMGAGWLFLYAGTPLIDSYYVAPFAIGLLCVPVQASADVHGGMARANGWVNLAYMPHYIFRPLGILLIVGTMEFSGMSPTGVSAVAALFGAVVAASTGQFVVLKWRLHKHFPRPKPIIESRIWLLIALPFLMIQGFELVIENMDTMMIGHYLTPESVGIYYASVRINSLAGFVLFSVMALATPKIAEFHASGDKEALRRFLSRVTHMIFWPTLGVVLGLVVLGPFLLGLFGGDFGAAYPALLVLLTGMLVRAAGGPVDYLLNMTGHQKHATIAYGIAASTNLVLNIAFIPQWGILGAAVATAVSRILLTLILSVTAWRMLGVRAFVFAR</sequence>
<reference evidence="7 8" key="1">
    <citation type="submission" date="2014-07" db="EMBL/GenBank/DDBJ databases">
        <title>Tepidicaulis marinum gen. nov., sp. nov., a novel marine bacterium denitrifying nitrate to nitrous oxide strictly under microaerobic conditions.</title>
        <authorList>
            <person name="Takeuchi M."/>
            <person name="Yamagishi T."/>
            <person name="Kamagata Y."/>
            <person name="Oshima K."/>
            <person name="Hattori M."/>
            <person name="Katayama T."/>
            <person name="Hanada S."/>
            <person name="Tamaki H."/>
            <person name="Marumo K."/>
            <person name="Maeda H."/>
            <person name="Nedachi M."/>
            <person name="Iwasaki W."/>
            <person name="Suwa Y."/>
            <person name="Sakata S."/>
        </authorList>
    </citation>
    <scope>NUCLEOTIDE SEQUENCE [LARGE SCALE GENOMIC DNA]</scope>
    <source>
        <strain evidence="7 8">MA2</strain>
    </source>
</reference>
<evidence type="ECO:0000313" key="7">
    <source>
        <dbReference type="EMBL" id="GAK44021.1"/>
    </source>
</evidence>
<dbReference type="RefSeq" id="WP_158597151.1">
    <property type="nucleotide sequence ID" value="NZ_BBIO01000002.1"/>
</dbReference>
<feature type="transmembrane region" description="Helical" evidence="6">
    <location>
        <begin position="12"/>
        <end position="33"/>
    </location>
</feature>
<dbReference type="PANTHER" id="PTHR30250">
    <property type="entry name" value="PST FAMILY PREDICTED COLANIC ACID TRANSPORTER"/>
    <property type="match status" value="1"/>
</dbReference>
<comment type="subcellular location">
    <subcellularLocation>
        <location evidence="1">Cell membrane</location>
        <topology evidence="1">Multi-pass membrane protein</topology>
    </subcellularLocation>
</comment>
<accession>A0A081B7K3</accession>
<feature type="transmembrane region" description="Helical" evidence="6">
    <location>
        <begin position="373"/>
        <end position="390"/>
    </location>
</feature>
<feature type="transmembrane region" description="Helical" evidence="6">
    <location>
        <begin position="45"/>
        <end position="64"/>
    </location>
</feature>
<feature type="transmembrane region" description="Helical" evidence="6">
    <location>
        <begin position="94"/>
        <end position="113"/>
    </location>
</feature>
<feature type="transmembrane region" description="Helical" evidence="6">
    <location>
        <begin position="119"/>
        <end position="138"/>
    </location>
</feature>
<feature type="transmembrane region" description="Helical" evidence="6">
    <location>
        <begin position="309"/>
        <end position="331"/>
    </location>
</feature>
<keyword evidence="3 6" id="KW-0812">Transmembrane</keyword>
<evidence type="ECO:0000256" key="3">
    <source>
        <dbReference type="ARBA" id="ARBA00022692"/>
    </source>
</evidence>
<feature type="transmembrane region" description="Helical" evidence="6">
    <location>
        <begin position="261"/>
        <end position="282"/>
    </location>
</feature>
<evidence type="ECO:0000256" key="5">
    <source>
        <dbReference type="ARBA" id="ARBA00023136"/>
    </source>
</evidence>
<dbReference type="STRING" id="1333998.M2A_0520"/>
<keyword evidence="5 6" id="KW-0472">Membrane</keyword>
<proteinExistence type="predicted"/>
<dbReference type="GO" id="GO:0005886">
    <property type="term" value="C:plasma membrane"/>
    <property type="evidence" value="ECO:0007669"/>
    <property type="project" value="UniProtKB-SubCell"/>
</dbReference>
<organism evidence="7 8">
    <name type="scientific">Tepidicaulis marinus</name>
    <dbReference type="NCBI Taxonomy" id="1333998"/>
    <lineage>
        <taxon>Bacteria</taxon>
        <taxon>Pseudomonadati</taxon>
        <taxon>Pseudomonadota</taxon>
        <taxon>Alphaproteobacteria</taxon>
        <taxon>Hyphomicrobiales</taxon>
        <taxon>Parvibaculaceae</taxon>
        <taxon>Tepidicaulis</taxon>
    </lineage>
</organism>
<evidence type="ECO:0000256" key="1">
    <source>
        <dbReference type="ARBA" id="ARBA00004651"/>
    </source>
</evidence>
<feature type="transmembrane region" description="Helical" evidence="6">
    <location>
        <begin position="396"/>
        <end position="421"/>
    </location>
</feature>
<feature type="transmembrane region" description="Helical" evidence="6">
    <location>
        <begin position="159"/>
        <end position="177"/>
    </location>
</feature>
<dbReference type="EMBL" id="BBIO01000002">
    <property type="protein sequence ID" value="GAK44021.1"/>
    <property type="molecule type" value="Genomic_DNA"/>
</dbReference>
<keyword evidence="8" id="KW-1185">Reference proteome</keyword>
<evidence type="ECO:0000313" key="8">
    <source>
        <dbReference type="Proteomes" id="UP000028702"/>
    </source>
</evidence>
<evidence type="ECO:0000256" key="2">
    <source>
        <dbReference type="ARBA" id="ARBA00022475"/>
    </source>
</evidence>
<dbReference type="InterPro" id="IPR002797">
    <property type="entry name" value="Polysacc_synth"/>
</dbReference>
<comment type="caution">
    <text evidence="7">The sequence shown here is derived from an EMBL/GenBank/DDBJ whole genome shotgun (WGS) entry which is preliminary data.</text>
</comment>
<dbReference type="AlphaFoldDB" id="A0A081B7K3"/>
<dbReference type="eggNOG" id="COG2244">
    <property type="taxonomic scope" value="Bacteria"/>
</dbReference>
<feature type="transmembrane region" description="Helical" evidence="6">
    <location>
        <begin position="223"/>
        <end position="241"/>
    </location>
</feature>
<dbReference type="Proteomes" id="UP000028702">
    <property type="component" value="Unassembled WGS sequence"/>
</dbReference>
<keyword evidence="4 6" id="KW-1133">Transmembrane helix</keyword>
<feature type="transmembrane region" description="Helical" evidence="6">
    <location>
        <begin position="183"/>
        <end position="203"/>
    </location>
</feature>
<feature type="transmembrane region" description="Helical" evidence="6">
    <location>
        <begin position="337"/>
        <end position="361"/>
    </location>
</feature>